<sequence>MRLLVNGCQAAESRIERTVPLGFSADEGLDIGLDGGTRPLIPTRAPSRSTPPSRR</sequence>
<protein>
    <submittedName>
        <fullName evidence="2">Arylsulfatase AtsD domain protein</fullName>
    </submittedName>
</protein>
<comment type="caution">
    <text evidence="2">The sequence shown here is derived from an EMBL/GenBank/DDBJ whole genome shotgun (WGS) entry which is preliminary data.</text>
</comment>
<accession>A0A1V3XCT7</accession>
<feature type="compositionally biased region" description="Low complexity" evidence="1">
    <location>
        <begin position="42"/>
        <end position="55"/>
    </location>
</feature>
<organism evidence="2 3">
    <name type="scientific">Mycobacterium kansasii</name>
    <dbReference type="NCBI Taxonomy" id="1768"/>
    <lineage>
        <taxon>Bacteria</taxon>
        <taxon>Bacillati</taxon>
        <taxon>Actinomycetota</taxon>
        <taxon>Actinomycetes</taxon>
        <taxon>Mycobacteriales</taxon>
        <taxon>Mycobacteriaceae</taxon>
        <taxon>Mycobacterium</taxon>
    </lineage>
</organism>
<evidence type="ECO:0000313" key="2">
    <source>
        <dbReference type="EMBL" id="OOK76987.1"/>
    </source>
</evidence>
<dbReference type="EMBL" id="MVBN01000003">
    <property type="protein sequence ID" value="OOK76987.1"/>
    <property type="molecule type" value="Genomic_DNA"/>
</dbReference>
<evidence type="ECO:0000256" key="1">
    <source>
        <dbReference type="SAM" id="MobiDB-lite"/>
    </source>
</evidence>
<dbReference type="Proteomes" id="UP000188532">
    <property type="component" value="Unassembled WGS sequence"/>
</dbReference>
<name>A0A1V3XCT7_MYCKA</name>
<feature type="region of interest" description="Disordered" evidence="1">
    <location>
        <begin position="33"/>
        <end position="55"/>
    </location>
</feature>
<gene>
    <name evidence="2" type="primary">atsD_1</name>
    <name evidence="2" type="ORF">BZL29_3240</name>
</gene>
<dbReference type="AlphaFoldDB" id="A0A1V3XCT7"/>
<reference evidence="2 3" key="1">
    <citation type="submission" date="2017-02" db="EMBL/GenBank/DDBJ databases">
        <title>Complete genome sequences of Mycobacterium kansasii strains isolated from rhesus macaques.</title>
        <authorList>
            <person name="Panda A."/>
            <person name="Nagaraj S."/>
            <person name="Zhao X."/>
            <person name="Tettelin H."/>
            <person name="Detolla L.J."/>
        </authorList>
    </citation>
    <scope>NUCLEOTIDE SEQUENCE [LARGE SCALE GENOMIC DNA]</scope>
    <source>
        <strain evidence="2 3">11-3469</strain>
    </source>
</reference>
<evidence type="ECO:0000313" key="3">
    <source>
        <dbReference type="Proteomes" id="UP000188532"/>
    </source>
</evidence>
<proteinExistence type="predicted"/>